<proteinExistence type="predicted"/>
<feature type="domain" description="RNase H type-1" evidence="1">
    <location>
        <begin position="69"/>
        <end position="206"/>
    </location>
</feature>
<dbReference type="PROSITE" id="PS50879">
    <property type="entry name" value="RNASE_H_1"/>
    <property type="match status" value="1"/>
</dbReference>
<protein>
    <submittedName>
        <fullName evidence="2">Reverse transcriptase-like protein</fullName>
    </submittedName>
</protein>
<keyword evidence="3" id="KW-1185">Reference proteome</keyword>
<dbReference type="AlphaFoldDB" id="A0A6I1FQH6"/>
<dbReference type="NCBIfam" id="NF005822">
    <property type="entry name" value="PRK07708.1"/>
    <property type="match status" value="1"/>
</dbReference>
<dbReference type="GO" id="GO:0003964">
    <property type="term" value="F:RNA-directed DNA polymerase activity"/>
    <property type="evidence" value="ECO:0007669"/>
    <property type="project" value="UniProtKB-KW"/>
</dbReference>
<dbReference type="Proteomes" id="UP000429595">
    <property type="component" value="Unassembled WGS sequence"/>
</dbReference>
<dbReference type="GO" id="GO:0003676">
    <property type="term" value="F:nucleic acid binding"/>
    <property type="evidence" value="ECO:0007669"/>
    <property type="project" value="InterPro"/>
</dbReference>
<dbReference type="Pfam" id="PF13456">
    <property type="entry name" value="RVT_3"/>
    <property type="match status" value="1"/>
</dbReference>
<dbReference type="EMBL" id="WEIO01000001">
    <property type="protein sequence ID" value="KAB7708974.1"/>
    <property type="molecule type" value="Genomic_DNA"/>
</dbReference>
<dbReference type="CDD" id="cd09279">
    <property type="entry name" value="RNase_HI_like"/>
    <property type="match status" value="1"/>
</dbReference>
<dbReference type="PANTHER" id="PTHR48475:SF1">
    <property type="entry name" value="RNASE H TYPE-1 DOMAIN-CONTAINING PROTEIN"/>
    <property type="match status" value="1"/>
</dbReference>
<dbReference type="InterPro" id="IPR036397">
    <property type="entry name" value="RNaseH_sf"/>
</dbReference>
<dbReference type="RefSeq" id="WP_152149501.1">
    <property type="nucleotide sequence ID" value="NZ_WEIO01000001.1"/>
</dbReference>
<accession>A0A6I1FQH6</accession>
<organism evidence="2 3">
    <name type="scientific">Bacillus aerolatus</name>
    <dbReference type="NCBI Taxonomy" id="2653354"/>
    <lineage>
        <taxon>Bacteria</taxon>
        <taxon>Bacillati</taxon>
        <taxon>Bacillota</taxon>
        <taxon>Bacilli</taxon>
        <taxon>Bacillales</taxon>
        <taxon>Bacillaceae</taxon>
        <taxon>Bacillus</taxon>
    </lineage>
</organism>
<dbReference type="InterPro" id="IPR002156">
    <property type="entry name" value="RNaseH_domain"/>
</dbReference>
<comment type="caution">
    <text evidence="2">The sequence shown here is derived from an EMBL/GenBank/DDBJ whole genome shotgun (WGS) entry which is preliminary data.</text>
</comment>
<dbReference type="Gene3D" id="3.30.420.10">
    <property type="entry name" value="Ribonuclease H-like superfamily/Ribonuclease H"/>
    <property type="match status" value="1"/>
</dbReference>
<evidence type="ECO:0000313" key="2">
    <source>
        <dbReference type="EMBL" id="KAB7708974.1"/>
    </source>
</evidence>
<name>A0A6I1FQH6_9BACI</name>
<evidence type="ECO:0000313" key="3">
    <source>
        <dbReference type="Proteomes" id="UP000429595"/>
    </source>
</evidence>
<dbReference type="PANTHER" id="PTHR48475">
    <property type="entry name" value="RIBONUCLEASE H"/>
    <property type="match status" value="1"/>
</dbReference>
<gene>
    <name evidence="2" type="ORF">F9802_02220</name>
</gene>
<dbReference type="InterPro" id="IPR012337">
    <property type="entry name" value="RNaseH-like_sf"/>
</dbReference>
<dbReference type="GO" id="GO:0004523">
    <property type="term" value="F:RNA-DNA hybrid ribonuclease activity"/>
    <property type="evidence" value="ECO:0007669"/>
    <property type="project" value="InterPro"/>
</dbReference>
<sequence length="217" mass="25177">MKMKISWQYEFKGRKTAFESDWLNKEHVLPIIEDLTKTGRMKSTTITDELLNEWTVKEFIKLNKKLDDEPGEVEVYFDGGFDRQTQTAGIGVVVFYKQNGDNWRYRVNERLVQLESNNEAEYAALYKAVELLETIGVKQVPVTFTGDSQVVLKQLSGEWPCFDEGLNKWLDRIENKVEKLGITPLYKPVDRRQNKEADKLANQALQEIFVHSHSVIS</sequence>
<keyword evidence="2" id="KW-0808">Transferase</keyword>
<keyword evidence="2" id="KW-0548">Nucleotidyltransferase</keyword>
<reference evidence="2 3" key="1">
    <citation type="submission" date="2019-10" db="EMBL/GenBank/DDBJ databases">
        <title>Bacillus aerolatum sp. nov., isolated from bioaerosol of sport playgrounds.</title>
        <authorList>
            <person name="Chen P."/>
            <person name="Zhang G."/>
        </authorList>
    </citation>
    <scope>NUCLEOTIDE SEQUENCE [LARGE SCALE GENOMIC DNA]</scope>
    <source>
        <strain evidence="2 3">CX253</strain>
    </source>
</reference>
<dbReference type="SUPFAM" id="SSF53098">
    <property type="entry name" value="Ribonuclease H-like"/>
    <property type="match status" value="1"/>
</dbReference>
<evidence type="ECO:0000259" key="1">
    <source>
        <dbReference type="PROSITE" id="PS50879"/>
    </source>
</evidence>
<keyword evidence="2" id="KW-0695">RNA-directed DNA polymerase</keyword>